<dbReference type="PANTHER" id="PTHR42767">
    <property type="entry name" value="ENDO-BETA-1,6-GALACTANASE"/>
    <property type="match status" value="1"/>
</dbReference>
<keyword evidence="2" id="KW-0812">Transmembrane</keyword>
<evidence type="ECO:0000313" key="5">
    <source>
        <dbReference type="Proteomes" id="UP000319731"/>
    </source>
</evidence>
<keyword evidence="5" id="KW-1185">Reference proteome</keyword>
<dbReference type="InterPro" id="IPR017853">
    <property type="entry name" value="GH"/>
</dbReference>
<feature type="transmembrane region" description="Helical" evidence="2">
    <location>
        <begin position="280"/>
        <end position="301"/>
    </location>
</feature>
<feature type="compositionally biased region" description="Low complexity" evidence="1">
    <location>
        <begin position="62"/>
        <end position="74"/>
    </location>
</feature>
<evidence type="ECO:0000313" key="4">
    <source>
        <dbReference type="EMBL" id="TPX35107.1"/>
    </source>
</evidence>
<dbReference type="Gene3D" id="2.60.40.1180">
    <property type="entry name" value="Golgi alpha-mannosidase II"/>
    <property type="match status" value="1"/>
</dbReference>
<dbReference type="OrthoDB" id="2012278at2759"/>
<comment type="caution">
    <text evidence="4">The sequence shown here is derived from an EMBL/GenBank/DDBJ whole genome shotgun (WGS) entry which is preliminary data.</text>
</comment>
<dbReference type="Gene3D" id="3.20.20.80">
    <property type="entry name" value="Glycosidases"/>
    <property type="match status" value="1"/>
</dbReference>
<dbReference type="GeneID" id="42003682"/>
<feature type="compositionally biased region" description="Polar residues" evidence="1">
    <location>
        <begin position="75"/>
        <end position="110"/>
    </location>
</feature>
<organism evidence="4 5">
    <name type="scientific">Synchytrium microbalum</name>
    <dbReference type="NCBI Taxonomy" id="1806994"/>
    <lineage>
        <taxon>Eukaryota</taxon>
        <taxon>Fungi</taxon>
        <taxon>Fungi incertae sedis</taxon>
        <taxon>Chytridiomycota</taxon>
        <taxon>Chytridiomycota incertae sedis</taxon>
        <taxon>Chytridiomycetes</taxon>
        <taxon>Synchytriales</taxon>
        <taxon>Synchytriaceae</taxon>
        <taxon>Synchytrium</taxon>
    </lineage>
</organism>
<dbReference type="InterPro" id="IPR039743">
    <property type="entry name" value="6GAL/EXGAL"/>
</dbReference>
<accession>A0A507C1V7</accession>
<dbReference type="InterPro" id="IPR013780">
    <property type="entry name" value="Glyco_hydro_b"/>
</dbReference>
<reference evidence="4 5" key="1">
    <citation type="journal article" date="2019" name="Sci. Rep.">
        <title>Comparative genomics of chytrid fungi reveal insights into the obligate biotrophic and pathogenic lifestyle of Synchytrium endobioticum.</title>
        <authorList>
            <person name="van de Vossenberg B.T.L.H."/>
            <person name="Warris S."/>
            <person name="Nguyen H.D.T."/>
            <person name="van Gent-Pelzer M.P.E."/>
            <person name="Joly D.L."/>
            <person name="van de Geest H.C."/>
            <person name="Bonants P.J.M."/>
            <person name="Smith D.S."/>
            <person name="Levesque C.A."/>
            <person name="van der Lee T.A.J."/>
        </authorList>
    </citation>
    <scope>NUCLEOTIDE SEQUENCE [LARGE SCALE GENOMIC DNA]</scope>
    <source>
        <strain evidence="4 5">JEL517</strain>
    </source>
</reference>
<gene>
    <name evidence="4" type="ORF">SmJEL517_g02457</name>
</gene>
<evidence type="ECO:0000259" key="3">
    <source>
        <dbReference type="Pfam" id="PF14587"/>
    </source>
</evidence>
<dbReference type="SUPFAM" id="SSF51445">
    <property type="entry name" value="(Trans)glycosidases"/>
    <property type="match status" value="1"/>
</dbReference>
<dbReference type="GO" id="GO:0004553">
    <property type="term" value="F:hydrolase activity, hydrolyzing O-glycosyl compounds"/>
    <property type="evidence" value="ECO:0007669"/>
    <property type="project" value="InterPro"/>
</dbReference>
<dbReference type="Proteomes" id="UP000319731">
    <property type="component" value="Unassembled WGS sequence"/>
</dbReference>
<sequence length="795" mass="86215">MHTSQRAQHSQHILATVHSTQTIQEQLEFNRPYKIMSNPPIAHPRSQILSPSSEMIEMNQGSASSSISEAYTSTDHNISQPSSPSRSNVTFADSIPNSIMSHPNITNNRTLYETPESYSTTQMNAFEGMDLITRSPIDGEAMGMKKVATSVWYPRPPRNKSLPLPPIPIPEAVNNGAEMAYAAGGSELSYGADTEASRFTEASRDSKVGFNSDASELTLVQNSQRPTVHLSTFSKAVARLTSTPLPPLDDPEFQARAQARVLLKYGGKPKNPRAVCIRRTLLALVLGVVVLAGVILLVLYFTNAKVRSALGGTYAPYFNATVTLLDSNFVNGTDWLGFGTSLSWWARFVGETMNGTSQFEALMDSVFDVNKGLGLTVVRYNIGGTQAGASGFPPYYGMPAVQQYEGGPYNFDLDYGQRYTLLASLKRGIVAIELFLQSPPWWMTNSGSSKGNYDGSDNLSSSKYSLAADYLVNTIKYYRDNYGLNFFSVAPFSEPTASWWADNAAGRQEGCHFDLSSVASFTSVLNSTLQANNLSTPIASTDDVAYSNTQASLQGLSSKQIAQIGKVNTHGYFDPPNSERASFGQVVQKYGKKAWMSELGTAGQAMLPDVAGIRNLGGIGLARQIVADIYYIGVTAWVYWQAVDVAGGWGLISLPNGVYNASFFNNMPTPGKQYYVMMQYSKWLRPGMDIVASDQGSDVAVIVGRSVSQKSMVVVALNAYSYDRVFGIDISGYALGVNATAAANVTISAYRTSDTENHAPIAAPQYGSNSVISLYCPPNSVTTVIVNDLTWKKSS</sequence>
<dbReference type="PANTHER" id="PTHR42767:SF1">
    <property type="entry name" value="ENDO-BETA-1,6-GALACTANASE-LIKE DOMAIN-CONTAINING PROTEIN"/>
    <property type="match status" value="1"/>
</dbReference>
<proteinExistence type="predicted"/>
<dbReference type="RefSeq" id="XP_031025692.1">
    <property type="nucleotide sequence ID" value="XM_031168385.1"/>
</dbReference>
<keyword evidence="2" id="KW-0472">Membrane</keyword>
<dbReference type="Pfam" id="PF14587">
    <property type="entry name" value="Glyco_hydr_30_2"/>
    <property type="match status" value="1"/>
</dbReference>
<keyword evidence="2" id="KW-1133">Transmembrane helix</keyword>
<name>A0A507C1V7_9FUNG</name>
<dbReference type="STRING" id="1806994.A0A507C1V7"/>
<evidence type="ECO:0000256" key="1">
    <source>
        <dbReference type="SAM" id="MobiDB-lite"/>
    </source>
</evidence>
<feature type="region of interest" description="Disordered" evidence="1">
    <location>
        <begin position="56"/>
        <end position="110"/>
    </location>
</feature>
<feature type="domain" description="Endo-beta-1,6-galactanase-like" evidence="3">
    <location>
        <begin position="338"/>
        <end position="644"/>
    </location>
</feature>
<dbReference type="AlphaFoldDB" id="A0A507C1V7"/>
<protein>
    <recommendedName>
        <fullName evidence="3">Endo-beta-1,6-galactanase-like domain-containing protein</fullName>
    </recommendedName>
</protein>
<evidence type="ECO:0000256" key="2">
    <source>
        <dbReference type="SAM" id="Phobius"/>
    </source>
</evidence>
<dbReference type="InterPro" id="IPR039514">
    <property type="entry name" value="6GAL-like"/>
</dbReference>
<dbReference type="EMBL" id="QEAO01000010">
    <property type="protein sequence ID" value="TPX35107.1"/>
    <property type="molecule type" value="Genomic_DNA"/>
</dbReference>